<evidence type="ECO:0000256" key="5">
    <source>
        <dbReference type="ARBA" id="ARBA00022692"/>
    </source>
</evidence>
<sequence>MHHGTSAELRRSLVDRIEVAGIALILGLMTLVTFANVVARYVFNTNILWALETTVFLFAWLVLLGASHCVKISAHIGVDLILNLVPRGLRKALVLLSVAVCLAFSGMLLVGAWHYWWPFATSRAWYEVNDIPMVFLPDLMATWFNEGEEYEKLPRFIPYAALPIGLFLLTLRFLQAGWDIAMDHRVMLIASHDAEGEEMLAEMRREADAGTLNQAVHASRQDGER</sequence>
<accession>A0A7W6REI2</accession>
<dbReference type="PANTHER" id="PTHR35011">
    <property type="entry name" value="2,3-DIKETO-L-GULONATE TRAP TRANSPORTER SMALL PERMEASE PROTEIN YIAM"/>
    <property type="match status" value="1"/>
</dbReference>
<dbReference type="Proteomes" id="UP000554286">
    <property type="component" value="Unassembled WGS sequence"/>
</dbReference>
<keyword evidence="3" id="KW-1003">Cell membrane</keyword>
<keyword evidence="6 9" id="KW-1133">Transmembrane helix</keyword>
<comment type="subcellular location">
    <subcellularLocation>
        <location evidence="1 9">Cell inner membrane</location>
        <topology evidence="1 9">Multi-pass membrane protein</topology>
    </subcellularLocation>
</comment>
<dbReference type="RefSeq" id="WP_184045109.1">
    <property type="nucleotide sequence ID" value="NZ_JACIGK010000014.1"/>
</dbReference>
<evidence type="ECO:0000256" key="2">
    <source>
        <dbReference type="ARBA" id="ARBA00022448"/>
    </source>
</evidence>
<feature type="transmembrane region" description="Helical" evidence="9">
    <location>
        <begin position="55"/>
        <end position="81"/>
    </location>
</feature>
<dbReference type="InterPro" id="IPR007387">
    <property type="entry name" value="TRAP_DctQ"/>
</dbReference>
<evidence type="ECO:0000313" key="12">
    <source>
        <dbReference type="Proteomes" id="UP000554286"/>
    </source>
</evidence>
<comment type="caution">
    <text evidence="11">The sequence shown here is derived from an EMBL/GenBank/DDBJ whole genome shotgun (WGS) entry which is preliminary data.</text>
</comment>
<feature type="domain" description="Tripartite ATP-independent periplasmic transporters DctQ component" evidence="10">
    <location>
        <begin position="29"/>
        <end position="176"/>
    </location>
</feature>
<protein>
    <recommendedName>
        <fullName evidence="9">TRAP transporter small permease protein</fullName>
    </recommendedName>
</protein>
<organism evidence="11 12">
    <name type="scientific">Roseospira visakhapatnamensis</name>
    <dbReference type="NCBI Taxonomy" id="390880"/>
    <lineage>
        <taxon>Bacteria</taxon>
        <taxon>Pseudomonadati</taxon>
        <taxon>Pseudomonadota</taxon>
        <taxon>Alphaproteobacteria</taxon>
        <taxon>Rhodospirillales</taxon>
        <taxon>Rhodospirillaceae</taxon>
        <taxon>Roseospira</taxon>
    </lineage>
</organism>
<name>A0A7W6REI2_9PROT</name>
<feature type="transmembrane region" description="Helical" evidence="9">
    <location>
        <begin position="156"/>
        <end position="174"/>
    </location>
</feature>
<evidence type="ECO:0000256" key="8">
    <source>
        <dbReference type="ARBA" id="ARBA00038436"/>
    </source>
</evidence>
<keyword evidence="2 9" id="KW-0813">Transport</keyword>
<evidence type="ECO:0000259" key="10">
    <source>
        <dbReference type="Pfam" id="PF04290"/>
    </source>
</evidence>
<dbReference type="GO" id="GO:0005886">
    <property type="term" value="C:plasma membrane"/>
    <property type="evidence" value="ECO:0007669"/>
    <property type="project" value="UniProtKB-SubCell"/>
</dbReference>
<comment type="function">
    <text evidence="9">Part of the tripartite ATP-independent periplasmic (TRAP) transport system.</text>
</comment>
<dbReference type="EMBL" id="JACIGK010000014">
    <property type="protein sequence ID" value="MBB4266564.1"/>
    <property type="molecule type" value="Genomic_DNA"/>
</dbReference>
<gene>
    <name evidence="11" type="ORF">GGD89_002196</name>
</gene>
<evidence type="ECO:0000313" key="11">
    <source>
        <dbReference type="EMBL" id="MBB4266564.1"/>
    </source>
</evidence>
<proteinExistence type="inferred from homology"/>
<dbReference type="PANTHER" id="PTHR35011:SF2">
    <property type="entry name" value="2,3-DIKETO-L-GULONATE TRAP TRANSPORTER SMALL PERMEASE PROTEIN YIAM"/>
    <property type="match status" value="1"/>
</dbReference>
<comment type="subunit">
    <text evidence="9">The complex comprises the extracytoplasmic solute receptor protein and the two transmembrane proteins.</text>
</comment>
<keyword evidence="12" id="KW-1185">Reference proteome</keyword>
<evidence type="ECO:0000256" key="3">
    <source>
        <dbReference type="ARBA" id="ARBA00022475"/>
    </source>
</evidence>
<dbReference type="GO" id="GO:0015740">
    <property type="term" value="P:C4-dicarboxylate transport"/>
    <property type="evidence" value="ECO:0007669"/>
    <property type="project" value="TreeGrafter"/>
</dbReference>
<evidence type="ECO:0000256" key="7">
    <source>
        <dbReference type="ARBA" id="ARBA00023136"/>
    </source>
</evidence>
<evidence type="ECO:0000256" key="4">
    <source>
        <dbReference type="ARBA" id="ARBA00022519"/>
    </source>
</evidence>
<feature type="transmembrane region" description="Helical" evidence="9">
    <location>
        <begin position="21"/>
        <end position="43"/>
    </location>
</feature>
<keyword evidence="5 9" id="KW-0812">Transmembrane</keyword>
<evidence type="ECO:0000256" key="1">
    <source>
        <dbReference type="ARBA" id="ARBA00004429"/>
    </source>
</evidence>
<dbReference type="InterPro" id="IPR055348">
    <property type="entry name" value="DctQ"/>
</dbReference>
<feature type="transmembrane region" description="Helical" evidence="9">
    <location>
        <begin position="93"/>
        <end position="116"/>
    </location>
</feature>
<comment type="similarity">
    <text evidence="8 9">Belongs to the TRAP transporter small permease family.</text>
</comment>
<evidence type="ECO:0000256" key="9">
    <source>
        <dbReference type="RuleBase" id="RU369079"/>
    </source>
</evidence>
<keyword evidence="7 9" id="KW-0472">Membrane</keyword>
<keyword evidence="4 9" id="KW-0997">Cell inner membrane</keyword>
<reference evidence="11 12" key="1">
    <citation type="submission" date="2020-08" db="EMBL/GenBank/DDBJ databases">
        <title>Genome sequencing of Purple Non-Sulfur Bacteria from various extreme environments.</title>
        <authorList>
            <person name="Mayer M."/>
        </authorList>
    </citation>
    <scope>NUCLEOTIDE SEQUENCE [LARGE SCALE GENOMIC DNA]</scope>
    <source>
        <strain evidence="11 12">JA131</strain>
    </source>
</reference>
<dbReference type="GO" id="GO:0022857">
    <property type="term" value="F:transmembrane transporter activity"/>
    <property type="evidence" value="ECO:0007669"/>
    <property type="project" value="UniProtKB-UniRule"/>
</dbReference>
<dbReference type="Pfam" id="PF04290">
    <property type="entry name" value="DctQ"/>
    <property type="match status" value="1"/>
</dbReference>
<evidence type="ECO:0000256" key="6">
    <source>
        <dbReference type="ARBA" id="ARBA00022989"/>
    </source>
</evidence>
<dbReference type="AlphaFoldDB" id="A0A7W6REI2"/>